<accession>A0ABT1GY62</accession>
<sequence length="516" mass="55617">MPPGAATSVARVDSPGARSAELYAAFSENADADVTLKLLRSRSAMVTLALMAARLADGQVDGDHLVEGLRADIADLATHWTDRDQSVPSPEELLDRWVRDGYVARTLDPDRDVERYHLTRGATTALAQVQAVRHDRSVATETTMQMVIGRLGDIAVAINPDPSEHLRDIDAKIAELTARRAELAAGAVPAVDARGIRDDIRMVTSLAERMPADIIGYGEKLRENSRTLLTSGLDERTGAYADALNRMFDGHDELARSPEGSAFDAFYTLVSDHRLRESLESHIDAILAGLPDLPRDQAQTLARFIDRMWDEVQRVDEIRGQVYRRINTFVKGGDFLDHRALREQIAEAQRAAAAAFENVSAGKDLGVALPIAVVDANSVGALSLHDGVVELPDDVEATVGEIDIDPADLVGSETIDWQHLTAAVNRAVDAGVADLHDVLAQLDTPRVGDVVGVWSLAQRHGTVDTDAGRVVVGAHTARGLRSIALPAMTFREVIVAPTPSARAATHLLDDPSQGDA</sequence>
<organism evidence="1 2">
    <name type="scientific">Williamsia serinedens</name>
    <dbReference type="NCBI Taxonomy" id="391736"/>
    <lineage>
        <taxon>Bacteria</taxon>
        <taxon>Bacillati</taxon>
        <taxon>Actinomycetota</taxon>
        <taxon>Actinomycetes</taxon>
        <taxon>Mycobacteriales</taxon>
        <taxon>Nocardiaceae</taxon>
        <taxon>Williamsia</taxon>
    </lineage>
</organism>
<comment type="caution">
    <text evidence="1">The sequence shown here is derived from an EMBL/GenBank/DDBJ whole genome shotgun (WGS) entry which is preliminary data.</text>
</comment>
<reference evidence="1 2" key="1">
    <citation type="submission" date="2022-06" db="EMBL/GenBank/DDBJ databases">
        <title>Genomic Encyclopedia of Archaeal and Bacterial Type Strains, Phase II (KMG-II): from individual species to whole genera.</title>
        <authorList>
            <person name="Goeker M."/>
        </authorList>
    </citation>
    <scope>NUCLEOTIDE SEQUENCE [LARGE SCALE GENOMIC DNA]</scope>
    <source>
        <strain evidence="1 2">DSM 45037</strain>
    </source>
</reference>
<proteinExistence type="predicted"/>
<evidence type="ECO:0000313" key="2">
    <source>
        <dbReference type="Proteomes" id="UP001205740"/>
    </source>
</evidence>
<keyword evidence="2" id="KW-1185">Reference proteome</keyword>
<evidence type="ECO:0000313" key="1">
    <source>
        <dbReference type="EMBL" id="MCP2159811.1"/>
    </source>
</evidence>
<dbReference type="InterPro" id="IPR021804">
    <property type="entry name" value="DUF3375"/>
</dbReference>
<gene>
    <name evidence="1" type="ORF">LX12_000990</name>
</gene>
<dbReference type="Pfam" id="PF11855">
    <property type="entry name" value="DUF3375"/>
    <property type="match status" value="1"/>
</dbReference>
<dbReference type="EMBL" id="JAMTCG010000002">
    <property type="protein sequence ID" value="MCP2159811.1"/>
    <property type="molecule type" value="Genomic_DNA"/>
</dbReference>
<name>A0ABT1GY62_9NOCA</name>
<protein>
    <recommendedName>
        <fullName evidence="3">DUF3375 domain-containing protein</fullName>
    </recommendedName>
</protein>
<dbReference type="Proteomes" id="UP001205740">
    <property type="component" value="Unassembled WGS sequence"/>
</dbReference>
<evidence type="ECO:0008006" key="3">
    <source>
        <dbReference type="Google" id="ProtNLM"/>
    </source>
</evidence>